<gene>
    <name evidence="1" type="ORF">niasHT_002436</name>
</gene>
<dbReference type="Proteomes" id="UP001620626">
    <property type="component" value="Unassembled WGS sequence"/>
</dbReference>
<sequence length="333" mass="38525">MVLGLNLGRKDSQKTVTGNFGPVFEIIVMDERILLSEGLNPSIERQREAPERQNIDANELQNIEIVGIYRNDLQNNRFLLYDSREAEPDNVVFFLFATDDGLRRLRTYRNWASDGTFKTVSKNLLQLYTINALIEQSSVPAVFALMANKAQDTYNLQVIPAFNLLRQKTIQLEIQPVPNAGQPLAIFEYFGRTYVLGHAGRPPLFPINTWNHHESVLNDMGRTNNAQEGFHLALRMQFSSVHPPLSKLITVLKREERIAADKLRQYELDPTQGIRIRERKKTYKDNDLAIRNLVQGFDAIENPNEDEILTHLRSLQYRLMRNDFENWDDPENE</sequence>
<evidence type="ECO:0000313" key="1">
    <source>
        <dbReference type="EMBL" id="KAL3116353.1"/>
    </source>
</evidence>
<dbReference type="AlphaFoldDB" id="A0ABD2LMJ4"/>
<proteinExistence type="predicted"/>
<organism evidence="1 2">
    <name type="scientific">Heterodera trifolii</name>
    <dbReference type="NCBI Taxonomy" id="157864"/>
    <lineage>
        <taxon>Eukaryota</taxon>
        <taxon>Metazoa</taxon>
        <taxon>Ecdysozoa</taxon>
        <taxon>Nematoda</taxon>
        <taxon>Chromadorea</taxon>
        <taxon>Rhabditida</taxon>
        <taxon>Tylenchina</taxon>
        <taxon>Tylenchomorpha</taxon>
        <taxon>Tylenchoidea</taxon>
        <taxon>Heteroderidae</taxon>
        <taxon>Heteroderinae</taxon>
        <taxon>Heterodera</taxon>
    </lineage>
</organism>
<protein>
    <submittedName>
        <fullName evidence="1">Uncharacterized protein</fullName>
    </submittedName>
</protein>
<reference evidence="1 2" key="1">
    <citation type="submission" date="2024-10" db="EMBL/GenBank/DDBJ databases">
        <authorList>
            <person name="Kim D."/>
        </authorList>
    </citation>
    <scope>NUCLEOTIDE SEQUENCE [LARGE SCALE GENOMIC DNA]</scope>
    <source>
        <strain evidence="1">BH-2024</strain>
    </source>
</reference>
<evidence type="ECO:0000313" key="2">
    <source>
        <dbReference type="Proteomes" id="UP001620626"/>
    </source>
</evidence>
<dbReference type="EMBL" id="JBICBT010000359">
    <property type="protein sequence ID" value="KAL3116353.1"/>
    <property type="molecule type" value="Genomic_DNA"/>
</dbReference>
<comment type="caution">
    <text evidence="1">The sequence shown here is derived from an EMBL/GenBank/DDBJ whole genome shotgun (WGS) entry which is preliminary data.</text>
</comment>
<name>A0ABD2LMJ4_9BILA</name>
<keyword evidence="2" id="KW-1185">Reference proteome</keyword>
<accession>A0ABD2LMJ4</accession>